<evidence type="ECO:0000313" key="3">
    <source>
        <dbReference type="Proteomes" id="UP001291687"/>
    </source>
</evidence>
<accession>A0ABU5NC56</accession>
<dbReference type="SUPFAM" id="SSF56112">
    <property type="entry name" value="Protein kinase-like (PK-like)"/>
    <property type="match status" value="1"/>
</dbReference>
<dbReference type="EMBL" id="JARJFB010000043">
    <property type="protein sequence ID" value="MEA0970757.1"/>
    <property type="molecule type" value="Genomic_DNA"/>
</dbReference>
<feature type="domain" description="Aminoglycoside phosphotransferase" evidence="1">
    <location>
        <begin position="28"/>
        <end position="249"/>
    </location>
</feature>
<keyword evidence="3" id="KW-1185">Reference proteome</keyword>
<dbReference type="Gene3D" id="3.30.200.20">
    <property type="entry name" value="Phosphorylase Kinase, domain 1"/>
    <property type="match status" value="1"/>
</dbReference>
<proteinExistence type="predicted"/>
<protein>
    <submittedName>
        <fullName evidence="2">Aminoglycoside phosphotransferase</fullName>
    </submittedName>
</protein>
<organism evidence="2 3">
    <name type="scientific">Candidatus Megaera venefica</name>
    <dbReference type="NCBI Taxonomy" id="2055910"/>
    <lineage>
        <taxon>Bacteria</taxon>
        <taxon>Pseudomonadati</taxon>
        <taxon>Pseudomonadota</taxon>
        <taxon>Alphaproteobacteria</taxon>
        <taxon>Rickettsiales</taxon>
        <taxon>Rickettsiaceae</taxon>
        <taxon>Candidatus Megaera</taxon>
    </lineage>
</organism>
<name>A0ABU5NC56_9RICK</name>
<reference evidence="2 3" key="1">
    <citation type="submission" date="2023-03" db="EMBL/GenBank/DDBJ databases">
        <title>Host association and intracellularity evolved multiple times independently in the Rickettsiales.</title>
        <authorList>
            <person name="Castelli M."/>
            <person name="Nardi T."/>
            <person name="Gammuto L."/>
            <person name="Bellinzona G."/>
            <person name="Sabaneyeva E."/>
            <person name="Potekhin A."/>
            <person name="Serra V."/>
            <person name="Petroni G."/>
            <person name="Sassera D."/>
        </authorList>
    </citation>
    <scope>NUCLEOTIDE SEQUENCE [LARGE SCALE GENOMIC DNA]</scope>
    <source>
        <strain evidence="2 3">Sr 2-6</strain>
    </source>
</reference>
<dbReference type="InterPro" id="IPR011009">
    <property type="entry name" value="Kinase-like_dom_sf"/>
</dbReference>
<sequence>MVSFIAEREEKLKLFINSCFSKIPHTIESMPGDAGMRSYYRVWADSKSYVVMDCPPSYANVQSFINIANFLLKNDFSAPLVIKKDLKQGFLVIEDFGIVSVKNYLEEIADNIQEKKNIYCLIVDLLCSLQKLECPTGLRYFDNELLCKEIELFVDWYIPYAYKRELKIHEFDEFIEIWQNVLAKQAAMPNCLVLRDYHLENMMYLQERDSFRKIGLLDFQDALCGSPVYDLVSVLEDARFDVTRQDALDLVDYFAEKKELDKFEVLRDYHILGAQRNCRILGVFSRKYTRDNDNSYLKYIPRVQKYLEYDLSHPDLLPVRKWLKNLK</sequence>
<dbReference type="Proteomes" id="UP001291687">
    <property type="component" value="Unassembled WGS sequence"/>
</dbReference>
<dbReference type="InterPro" id="IPR002575">
    <property type="entry name" value="Aminoglycoside_PTrfase"/>
</dbReference>
<dbReference type="Gene3D" id="3.90.1200.10">
    <property type="match status" value="1"/>
</dbReference>
<gene>
    <name evidence="2" type="ORF">Megvenef_00726</name>
</gene>
<comment type="caution">
    <text evidence="2">The sequence shown here is derived from an EMBL/GenBank/DDBJ whole genome shotgun (WGS) entry which is preliminary data.</text>
</comment>
<evidence type="ECO:0000259" key="1">
    <source>
        <dbReference type="Pfam" id="PF01636"/>
    </source>
</evidence>
<dbReference type="Pfam" id="PF01636">
    <property type="entry name" value="APH"/>
    <property type="match status" value="1"/>
</dbReference>
<dbReference type="RefSeq" id="WP_322776658.1">
    <property type="nucleotide sequence ID" value="NZ_JARJFB010000043.1"/>
</dbReference>
<evidence type="ECO:0000313" key="2">
    <source>
        <dbReference type="EMBL" id="MEA0970757.1"/>
    </source>
</evidence>